<accession>A0ABP7TIX4</accession>
<keyword evidence="3" id="KW-1185">Reference proteome</keyword>
<gene>
    <name evidence="2" type="ORF">GCM10022281_01900</name>
</gene>
<name>A0ABP7TIX4_9SPHN</name>
<evidence type="ECO:0000313" key="2">
    <source>
        <dbReference type="EMBL" id="GAA4026897.1"/>
    </source>
</evidence>
<sequence>MRVSGDAVTAFRFDWSLQRPDGAGFATSSDIQADTLGHGWAGGLRLLELRQNEEIVGSALKVEGILQSNALTKADLEARRWDHASLKLALKDTSGGSNGTVCMGELGQVAVRGQTFESSVSIAPRKLASSPCVLTAPECRAVLGDKRCGVDLRTRRMRVAVAHQDGVRLTFDRTIEAQYRFGRVRWLSGANTGIDQDIVDIIDGNILLREQPPLECIPGDHLEITQGCDGQPATCGDIFSNIANFRGEPNLPHTDALMRYPGA</sequence>
<dbReference type="InterPro" id="IPR018964">
    <property type="entry name" value="Phage_phiJL001_Gp84_C"/>
</dbReference>
<dbReference type="InterPro" id="IPR011928">
    <property type="entry name" value="Phage_phiJL001_Gp84"/>
</dbReference>
<dbReference type="Proteomes" id="UP001424459">
    <property type="component" value="Unassembled WGS sequence"/>
</dbReference>
<protein>
    <recommendedName>
        <fullName evidence="1">Bacteriophage phiJL001 Gp84 C-terminal domain-containing protein</fullName>
    </recommendedName>
</protein>
<dbReference type="Pfam" id="PF09356">
    <property type="entry name" value="Phage_BR0599"/>
    <property type="match status" value="1"/>
</dbReference>
<dbReference type="NCBIfam" id="TIGR02218">
    <property type="entry name" value="phg_TIGR02218"/>
    <property type="match status" value="1"/>
</dbReference>
<dbReference type="Pfam" id="PF09931">
    <property type="entry name" value="Phage_phiJL001_Gp84_N"/>
    <property type="match status" value="1"/>
</dbReference>
<evidence type="ECO:0000259" key="1">
    <source>
        <dbReference type="Pfam" id="PF09356"/>
    </source>
</evidence>
<feature type="domain" description="Bacteriophage phiJL001 Gp84 C-terminal" evidence="1">
    <location>
        <begin position="179"/>
        <end position="255"/>
    </location>
</feature>
<proteinExistence type="predicted"/>
<evidence type="ECO:0000313" key="3">
    <source>
        <dbReference type="Proteomes" id="UP001424459"/>
    </source>
</evidence>
<organism evidence="2 3">
    <name type="scientific">Sphingomonas rosea</name>
    <dbReference type="NCBI Taxonomy" id="335605"/>
    <lineage>
        <taxon>Bacteria</taxon>
        <taxon>Pseudomonadati</taxon>
        <taxon>Pseudomonadota</taxon>
        <taxon>Alphaproteobacteria</taxon>
        <taxon>Sphingomonadales</taxon>
        <taxon>Sphingomonadaceae</taxon>
        <taxon>Sphingomonas</taxon>
    </lineage>
</organism>
<reference evidence="3" key="1">
    <citation type="journal article" date="2019" name="Int. J. Syst. Evol. Microbiol.">
        <title>The Global Catalogue of Microorganisms (GCM) 10K type strain sequencing project: providing services to taxonomists for standard genome sequencing and annotation.</title>
        <authorList>
            <consortium name="The Broad Institute Genomics Platform"/>
            <consortium name="The Broad Institute Genome Sequencing Center for Infectious Disease"/>
            <person name="Wu L."/>
            <person name="Ma J."/>
        </authorList>
    </citation>
    <scope>NUCLEOTIDE SEQUENCE [LARGE SCALE GENOMIC DNA]</scope>
    <source>
        <strain evidence="3">JCM 17564</strain>
    </source>
</reference>
<comment type="caution">
    <text evidence="2">The sequence shown here is derived from an EMBL/GenBank/DDBJ whole genome shotgun (WGS) entry which is preliminary data.</text>
</comment>
<dbReference type="EMBL" id="BAABBR010000001">
    <property type="protein sequence ID" value="GAA4026897.1"/>
    <property type="molecule type" value="Genomic_DNA"/>
</dbReference>
<dbReference type="RefSeq" id="WP_344695085.1">
    <property type="nucleotide sequence ID" value="NZ_BAABBR010000001.1"/>
</dbReference>